<keyword evidence="11" id="KW-0614">Plasmid</keyword>
<evidence type="ECO:0000259" key="8">
    <source>
        <dbReference type="Pfam" id="PF02884"/>
    </source>
</evidence>
<dbReference type="SUPFAM" id="SSF48230">
    <property type="entry name" value="Chondroitin AC/alginate lyase"/>
    <property type="match status" value="1"/>
</dbReference>
<dbReference type="InterPro" id="IPR011013">
    <property type="entry name" value="Gal_mutarotase_sf_dom"/>
</dbReference>
<keyword evidence="5" id="KW-0456">Lyase</keyword>
<dbReference type="PANTHER" id="PTHR38481:SF1">
    <property type="entry name" value="HYALURONATE LYASE"/>
    <property type="match status" value="1"/>
</dbReference>
<dbReference type="Pfam" id="PF02884">
    <property type="entry name" value="Lyase_8_C"/>
    <property type="match status" value="1"/>
</dbReference>
<feature type="domain" description="Polysaccharide lyase 8 N-terminal alpha-helical" evidence="9">
    <location>
        <begin position="44"/>
        <end position="371"/>
    </location>
</feature>
<evidence type="ECO:0000259" key="9">
    <source>
        <dbReference type="Pfam" id="PF08124"/>
    </source>
</evidence>
<feature type="domain" description="Carbohydrate-binding module family 96" evidence="10">
    <location>
        <begin position="800"/>
        <end position="962"/>
    </location>
</feature>
<dbReference type="PANTHER" id="PTHR38481">
    <property type="entry name" value="HYALURONATE LYASE"/>
    <property type="match status" value="1"/>
</dbReference>
<name>A0A4D6KKP5_9EURY</name>
<gene>
    <name evidence="11" type="ORF">E5139_16020</name>
</gene>
<dbReference type="InterPro" id="IPR038970">
    <property type="entry name" value="Lyase_8"/>
</dbReference>
<keyword evidence="3" id="KW-0964">Secreted</keyword>
<accession>A0A4D6KKP5</accession>
<dbReference type="SUPFAM" id="SSF49863">
    <property type="entry name" value="Hyaluronate lyase-like, C-terminal domain"/>
    <property type="match status" value="1"/>
</dbReference>
<dbReference type="CDD" id="cd01083">
    <property type="entry name" value="GAG_Lyase"/>
    <property type="match status" value="1"/>
</dbReference>
<reference evidence="11 12" key="1">
    <citation type="submission" date="2019-04" db="EMBL/GenBank/DDBJ databases">
        <title>Complete genome sequence of Arthrobacter sp. ZXY-2 associated with effective atrazine degradation and salt adaptation.</title>
        <authorList>
            <person name="Zhao X."/>
        </authorList>
    </citation>
    <scope>NUCLEOTIDE SEQUENCE [LARGE SCALE GENOMIC DNA]</scope>
    <source>
        <strain evidence="12">ZP60</strain>
        <plasmid evidence="11 12">unnamed1</plasmid>
    </source>
</reference>
<comment type="similarity">
    <text evidence="2">Belongs to the polysaccharide lyase 8 family.</text>
</comment>
<dbReference type="KEGG" id="halz:E5139_16020"/>
<dbReference type="RefSeq" id="WP_012807407.1">
    <property type="nucleotide sequence ID" value="NZ_CP039376.1"/>
</dbReference>
<dbReference type="Gene3D" id="1.50.10.100">
    <property type="entry name" value="Chondroitin AC/alginate lyase"/>
    <property type="match status" value="1"/>
</dbReference>
<evidence type="ECO:0000256" key="6">
    <source>
        <dbReference type="SAM" id="MobiDB-lite"/>
    </source>
</evidence>
<dbReference type="InterPro" id="IPR055372">
    <property type="entry name" value="CBM96"/>
</dbReference>
<feature type="domain" description="Carbohydrate-binding module family 96" evidence="10">
    <location>
        <begin position="967"/>
        <end position="1130"/>
    </location>
</feature>
<dbReference type="InterPro" id="IPR011071">
    <property type="entry name" value="Lyase_8-like_C"/>
</dbReference>
<dbReference type="GO" id="GO:0030246">
    <property type="term" value="F:carbohydrate binding"/>
    <property type="evidence" value="ECO:0007669"/>
    <property type="project" value="InterPro"/>
</dbReference>
<dbReference type="InterPro" id="IPR003159">
    <property type="entry name" value="Lyase_8_central_dom"/>
</dbReference>
<feature type="domain" description="Polysaccharide lyase family 8 central" evidence="7">
    <location>
        <begin position="412"/>
        <end position="666"/>
    </location>
</feature>
<evidence type="ECO:0000313" key="12">
    <source>
        <dbReference type="Proteomes" id="UP000297053"/>
    </source>
</evidence>
<evidence type="ECO:0000256" key="2">
    <source>
        <dbReference type="ARBA" id="ARBA00006699"/>
    </source>
</evidence>
<dbReference type="GeneID" id="8409302"/>
<evidence type="ECO:0000259" key="7">
    <source>
        <dbReference type="Pfam" id="PF02278"/>
    </source>
</evidence>
<dbReference type="Proteomes" id="UP000297053">
    <property type="component" value="Plasmid unnamed1"/>
</dbReference>
<dbReference type="Pfam" id="PF08124">
    <property type="entry name" value="Lyase_8_N"/>
    <property type="match status" value="1"/>
</dbReference>
<dbReference type="AlphaFoldDB" id="A0A4D6KKP5"/>
<dbReference type="GO" id="GO:0005975">
    <property type="term" value="P:carbohydrate metabolic process"/>
    <property type="evidence" value="ECO:0007669"/>
    <property type="project" value="InterPro"/>
</dbReference>
<sequence length="1131" mass="122566">MSDGWSRRSVLKSSLGLSLAGVSLSGTTETVTGASEYETLRQRWAQLLTGGDFDETQSEYQDPLAELDQTAQDHWETMDTSADRDRLWSDLPIPASSSASASESNITDSYGRLQEMAMAYATNGSSLENDSALVTDVVDGLDFLYDRVYNEDQSQFGNWWHWEIGSPMRLVSVCALVGDELSSTQETNYTNAVGAHTGTPYEYTEYDVTSGGANRVDMCIITALRGAISGTDSTIALARDCIEESDIFQYNTSGGGNGLYRDGSYVYHEEIPYIGSYGAILLEGLGELFTVLDGTTWEITAVDHDVIYDAVGDAVAPFMYRGLMMDAVSGRSISRADQTDHVRGHGITATVLRLANTAPEPYASEFRSLAKGWIENDTWDSFLSDADVPDIANATAVLDDSTISAADEPVRHDVFHNMDRVVHNRSEWAYTISMCSERIARYEAINEENLRGWYTGAGMTQLYNDDLGHYTDGYWPTVDPYRLPGTTVDTRDRSALDGTHHPRPSTQWVGGASVDEFGIAGMEFDAEGASLTGKKSWLLLDDTVVALGADITSSDGRPIETTVENRNLHTDGSETLTVDETEKSTTPDWSETLTDVSWAHLDGVGGYLFPNQPTLEAKREERTGSWQEINAGGPSEALTREYQTLWLDHGVDPSAETYAYALLPGHTASETRQRSQEPGFEIVANDATVQAVTVPRLGLTAANFWSSGSITVPGTERTLSVSGPAAVVVRHRNDELVVGVADPSRTQETVTVEYDHYTDGIVGTDSAVGVTQFQPRVTIEVAVGGTRGTTHSATFDAPVTELSPRADTFVRDGSYAGDNYGSWSSLVVKGGPTGYSRESYLAFDLASVAGEVQEAMLDVYGAVTDDNGGASVDCTVAAVDDDSWTEDGLTWDTKPDLGSSLGSLTVTRERRWWREDVTEFVQTAASGDGTASVALRQPNDERYASFDSREADENPPSLRVTTSRPDTTALTPTADTFVRNGSYSGDNYGSWSSLVVKNASTGYSRQGYLTFDLSALSGSVDEAVLYLYGAVTDDSGGDAVDCAINAVDDDSWTEDGVTWDTKPEVGSALGSVIVTRTPQWWTVDVTEFVRSEASSDGVVSLAVQQPQSGLYTDFNSRDADEKVPTLRVQTS</sequence>
<dbReference type="Pfam" id="PF24517">
    <property type="entry name" value="CBM96"/>
    <property type="match status" value="2"/>
</dbReference>
<reference evidence="11 12" key="2">
    <citation type="submission" date="2019-04" db="EMBL/GenBank/DDBJ databases">
        <authorList>
            <person name="Yang S."/>
            <person name="Wei W."/>
        </authorList>
    </citation>
    <scope>NUCLEOTIDE SEQUENCE [LARGE SCALE GENOMIC DNA]</scope>
    <source>
        <strain evidence="12">ZP60</strain>
        <plasmid evidence="11 12">unnamed1</plasmid>
    </source>
</reference>
<dbReference type="EMBL" id="CP039376">
    <property type="protein sequence ID" value="QCD67169.1"/>
    <property type="molecule type" value="Genomic_DNA"/>
</dbReference>
<dbReference type="Gene3D" id="2.70.98.10">
    <property type="match status" value="1"/>
</dbReference>
<dbReference type="InterPro" id="IPR006311">
    <property type="entry name" value="TAT_signal"/>
</dbReference>
<keyword evidence="4" id="KW-0732">Signal</keyword>
<dbReference type="PROSITE" id="PS51318">
    <property type="entry name" value="TAT"/>
    <property type="match status" value="1"/>
</dbReference>
<dbReference type="SUPFAM" id="SSF74650">
    <property type="entry name" value="Galactose mutarotase-like"/>
    <property type="match status" value="1"/>
</dbReference>
<evidence type="ECO:0000256" key="3">
    <source>
        <dbReference type="ARBA" id="ARBA00022525"/>
    </source>
</evidence>
<feature type="domain" description="Polysaccharide lyase family 8 C-terminal" evidence="8">
    <location>
        <begin position="681"/>
        <end position="751"/>
    </location>
</feature>
<dbReference type="GO" id="GO:0005576">
    <property type="term" value="C:extracellular region"/>
    <property type="evidence" value="ECO:0007669"/>
    <property type="project" value="UniProtKB-SubCell"/>
</dbReference>
<dbReference type="GO" id="GO:0016837">
    <property type="term" value="F:carbon-oxygen lyase activity, acting on polysaccharides"/>
    <property type="evidence" value="ECO:0007669"/>
    <property type="project" value="UniProtKB-ARBA"/>
</dbReference>
<evidence type="ECO:0000313" key="11">
    <source>
        <dbReference type="EMBL" id="QCD67169.1"/>
    </source>
</evidence>
<geneLocation type="plasmid" evidence="11">
    <name>unnamed1</name>
</geneLocation>
<dbReference type="InterPro" id="IPR012970">
    <property type="entry name" value="Lyase_8_alpha_N"/>
</dbReference>
<protein>
    <submittedName>
        <fullName evidence="11">DNRLRE domain-containing protein</fullName>
    </submittedName>
</protein>
<evidence type="ECO:0000256" key="5">
    <source>
        <dbReference type="ARBA" id="ARBA00023239"/>
    </source>
</evidence>
<dbReference type="Gene3D" id="2.60.220.10">
    <property type="entry name" value="Polysaccharide lyase family 8-like, C-terminal"/>
    <property type="match status" value="1"/>
</dbReference>
<proteinExistence type="inferred from homology"/>
<dbReference type="InterPro" id="IPR004103">
    <property type="entry name" value="Lyase_8_C"/>
</dbReference>
<organism evidence="11 12">
    <name type="scientific">Halomicrobium mukohataei</name>
    <dbReference type="NCBI Taxonomy" id="57705"/>
    <lineage>
        <taxon>Archaea</taxon>
        <taxon>Methanobacteriati</taxon>
        <taxon>Methanobacteriota</taxon>
        <taxon>Stenosarchaea group</taxon>
        <taxon>Halobacteria</taxon>
        <taxon>Halobacteriales</taxon>
        <taxon>Haloarculaceae</taxon>
        <taxon>Halomicrobium</taxon>
    </lineage>
</organism>
<dbReference type="Pfam" id="PF02278">
    <property type="entry name" value="Lyase_8"/>
    <property type="match status" value="1"/>
</dbReference>
<evidence type="ECO:0000259" key="10">
    <source>
        <dbReference type="Pfam" id="PF24517"/>
    </source>
</evidence>
<dbReference type="NCBIfam" id="NF033679">
    <property type="entry name" value="DNRLRE_dom"/>
    <property type="match status" value="2"/>
</dbReference>
<feature type="region of interest" description="Disordered" evidence="6">
    <location>
        <begin position="946"/>
        <end position="966"/>
    </location>
</feature>
<evidence type="ECO:0000256" key="1">
    <source>
        <dbReference type="ARBA" id="ARBA00004613"/>
    </source>
</evidence>
<dbReference type="InterPro" id="IPR014718">
    <property type="entry name" value="GH-type_carb-bd"/>
</dbReference>
<comment type="subcellular location">
    <subcellularLocation>
        <location evidence="1">Secreted</location>
    </subcellularLocation>
</comment>
<dbReference type="InterPro" id="IPR008929">
    <property type="entry name" value="Chondroitin_lyas"/>
</dbReference>
<evidence type="ECO:0000256" key="4">
    <source>
        <dbReference type="ARBA" id="ARBA00022729"/>
    </source>
</evidence>